<keyword evidence="2" id="KW-1185">Reference proteome</keyword>
<comment type="caution">
    <text evidence="1">The sequence shown here is derived from an EMBL/GenBank/DDBJ whole genome shotgun (WGS) entry which is preliminary data.</text>
</comment>
<name>A0AAD2G179_9STRA</name>
<proteinExistence type="predicted"/>
<accession>A0AAD2G179</accession>
<sequence length="461" mass="52313">MSNQHGSGGLVLSLGRKIVFFCVLYCFSLLTIHSVLSLEEGKPEQVLDASGQHQLTKNADKSSHSLPDTSPKKLQDKLDQEYRIHGRPYEGNLWELSDFAPAWMKEYFEWHKQERFRLLSSTEPDVWTKTPLLVMQCLKEEDSKCGGTADRTKPFLFLLREAYMTKRLMFIHWTLPAHLEEFLVPPMGGMNWRAPKPLQDMLVQRKTKGFKIFKGEILKSSRYKTTPIIQTRLQSVDGFRELYDDDLVLGEASFEDVFHDAWRILFTPSVPVQQILESEFRRMGLISGKYSAAHLRALYGRVEKRTEEQVWALTSNAVNCASMLYPGTPILMASDLSRCTEVAVEYGKQKAAKVVAREQISLPLHLDKADGMENRKPSEFYDTFVDLYLMGMARCVTYNRGGFGQWASLLSHNSSCHHNQKTSIKGVGAPCNWTEGNGNSVVGANQESPIPLFVEPMSSDP</sequence>
<evidence type="ECO:0000313" key="2">
    <source>
        <dbReference type="Proteomes" id="UP001295423"/>
    </source>
</evidence>
<organism evidence="1 2">
    <name type="scientific">Cylindrotheca closterium</name>
    <dbReference type="NCBI Taxonomy" id="2856"/>
    <lineage>
        <taxon>Eukaryota</taxon>
        <taxon>Sar</taxon>
        <taxon>Stramenopiles</taxon>
        <taxon>Ochrophyta</taxon>
        <taxon>Bacillariophyta</taxon>
        <taxon>Bacillariophyceae</taxon>
        <taxon>Bacillariophycidae</taxon>
        <taxon>Bacillariales</taxon>
        <taxon>Bacillariaceae</taxon>
        <taxon>Cylindrotheca</taxon>
    </lineage>
</organism>
<dbReference type="AlphaFoldDB" id="A0AAD2G179"/>
<gene>
    <name evidence="1" type="ORF">CYCCA115_LOCUS17791</name>
</gene>
<protein>
    <submittedName>
        <fullName evidence="1">Uncharacterized protein</fullName>
    </submittedName>
</protein>
<reference evidence="1" key="1">
    <citation type="submission" date="2023-08" db="EMBL/GenBank/DDBJ databases">
        <authorList>
            <person name="Audoor S."/>
            <person name="Bilcke G."/>
        </authorList>
    </citation>
    <scope>NUCLEOTIDE SEQUENCE</scope>
</reference>
<dbReference type="Proteomes" id="UP001295423">
    <property type="component" value="Unassembled WGS sequence"/>
</dbReference>
<dbReference type="EMBL" id="CAKOGP040001992">
    <property type="protein sequence ID" value="CAJ1959369.1"/>
    <property type="molecule type" value="Genomic_DNA"/>
</dbReference>
<evidence type="ECO:0000313" key="1">
    <source>
        <dbReference type="EMBL" id="CAJ1959369.1"/>
    </source>
</evidence>